<dbReference type="SMART" id="SM00591">
    <property type="entry name" value="RWD"/>
    <property type="match status" value="1"/>
</dbReference>
<keyword evidence="7" id="KW-0833">Ubl conjugation pathway</keyword>
<dbReference type="Gene3D" id="3.10.110.10">
    <property type="entry name" value="Ubiquitin Conjugating Enzyme"/>
    <property type="match status" value="1"/>
</dbReference>
<keyword evidence="8" id="KW-0862">Zinc</keyword>
<gene>
    <name evidence="14" type="ORF">MMEN_LOCUS1365</name>
</gene>
<dbReference type="Gene3D" id="1.20.120.1750">
    <property type="match status" value="1"/>
</dbReference>
<dbReference type="Pfam" id="PF01485">
    <property type="entry name" value="IBR"/>
    <property type="match status" value="1"/>
</dbReference>
<evidence type="ECO:0000256" key="3">
    <source>
        <dbReference type="ARBA" id="ARBA00022679"/>
    </source>
</evidence>
<dbReference type="AlphaFoldDB" id="A0A8S4AGV0"/>
<dbReference type="InterPro" id="IPR031128">
    <property type="entry name" value="RNF14_RING-HC_Zfn"/>
</dbReference>
<dbReference type="EMBL" id="CAJRST010000002">
    <property type="protein sequence ID" value="CAG5863303.1"/>
    <property type="molecule type" value="Genomic_DNA"/>
</dbReference>
<dbReference type="InterPro" id="IPR017907">
    <property type="entry name" value="Znf_RING_CS"/>
</dbReference>
<dbReference type="PROSITE" id="PS51873">
    <property type="entry name" value="TRIAD"/>
    <property type="match status" value="1"/>
</dbReference>
<evidence type="ECO:0000259" key="12">
    <source>
        <dbReference type="PROSITE" id="PS50908"/>
    </source>
</evidence>
<keyword evidence="15" id="KW-1185">Reference proteome</keyword>
<evidence type="ECO:0000259" key="11">
    <source>
        <dbReference type="PROSITE" id="PS50089"/>
    </source>
</evidence>
<dbReference type="InterPro" id="IPR006575">
    <property type="entry name" value="RWD_dom"/>
</dbReference>
<proteinExistence type="predicted"/>
<comment type="caution">
    <text evidence="14">The sequence shown here is derived from an EMBL/GenBank/DDBJ whole genome shotgun (WGS) entry which is preliminary data.</text>
</comment>
<dbReference type="PANTHER" id="PTHR11685">
    <property type="entry name" value="RBR FAMILY RING FINGER AND IBR DOMAIN-CONTAINING"/>
    <property type="match status" value="1"/>
</dbReference>
<evidence type="ECO:0000256" key="4">
    <source>
        <dbReference type="ARBA" id="ARBA00022723"/>
    </source>
</evidence>
<evidence type="ECO:0000256" key="8">
    <source>
        <dbReference type="ARBA" id="ARBA00022833"/>
    </source>
</evidence>
<dbReference type="Pfam" id="PF22191">
    <property type="entry name" value="IBR_1"/>
    <property type="match status" value="1"/>
</dbReference>
<dbReference type="InterPro" id="IPR044066">
    <property type="entry name" value="TRIAD_supradom"/>
</dbReference>
<dbReference type="InterPro" id="IPR002867">
    <property type="entry name" value="IBR_dom"/>
</dbReference>
<dbReference type="PROSITE" id="PS00518">
    <property type="entry name" value="ZF_RING_1"/>
    <property type="match status" value="1"/>
</dbReference>
<dbReference type="CDD" id="cd20341">
    <property type="entry name" value="BRcat_RBR_RNF14"/>
    <property type="match status" value="1"/>
</dbReference>
<dbReference type="InterPro" id="IPR016135">
    <property type="entry name" value="UBQ-conjugating_enzyme/RWD"/>
</dbReference>
<comment type="catalytic activity">
    <reaction evidence="1">
        <text>[E2 ubiquitin-conjugating enzyme]-S-ubiquitinyl-L-cysteine + [acceptor protein]-L-lysine = [E2 ubiquitin-conjugating enzyme]-L-cysteine + [acceptor protein]-N(6)-ubiquitinyl-L-lysine.</text>
        <dbReference type="EC" id="2.3.2.31"/>
    </reaction>
</comment>
<dbReference type="Proteomes" id="UP000677803">
    <property type="component" value="Unassembled WGS sequence"/>
</dbReference>
<sequence length="578" mass="63564">MSTNLEEQEDELLALQSIFSSDEFVRDESKPAGEIRVSAEIPADFIVSLKDGTTPRQYNIAFLPPLFLTFEFPEDYPSTSPPSFNLTCSWLSSTQLTSLSAQLVELYQATGGAVVLFSWIHFLKEDVLKLLDIYALLELPSDERSSLQITQCKKPSEANNDEHTPKPHLCGADQLLPSGEIQQNSSQGASGLDSCEADQHDFTSYVSQISLNSDYPKTLSLETVAAHAPDLKAFQCSEFKVDCQDDPFLAVGKSELIPFLQSDRISEEDVLNEGNLSDSALAPSTSSNQLHPCNQAVASLSPPLSDSSPKKALNLSGLSLTPSQLLLSQILIHDAAQKQKVFDTTVFECGVCFMSWLGSDCVQLYGCGHIFCRACLREFCHVQITEGNVKGVTCPQADCTATPTPSQVKNLVGEKLFSRYDRLLLQSTLDSMSDVTYCPRTSCGSVVIGDQSSRAALCSVCSFAFCVNCKKTYHGTNKCDEEMDLTNEQISQGALQVPLSDEGIRALLDDYNTGSKQRRRLLESRYGRKTLKSSLDSVLSNKWKAINTKACPDCFCPIEKDGGCNHMRCTHCNHSFLW</sequence>
<dbReference type="PROSITE" id="PS50089">
    <property type="entry name" value="ZF_RING_2"/>
    <property type="match status" value="1"/>
</dbReference>
<evidence type="ECO:0000256" key="10">
    <source>
        <dbReference type="SAM" id="MobiDB-lite"/>
    </source>
</evidence>
<feature type="region of interest" description="Disordered" evidence="10">
    <location>
        <begin position="148"/>
        <end position="169"/>
    </location>
</feature>
<feature type="compositionally biased region" description="Basic and acidic residues" evidence="10">
    <location>
        <begin position="154"/>
        <end position="165"/>
    </location>
</feature>
<protein>
    <recommendedName>
        <fullName evidence="2">RBR-type E3 ubiquitin transferase</fullName>
        <ecNumber evidence="2">2.3.2.31</ecNumber>
    </recommendedName>
</protein>
<keyword evidence="3" id="KW-0808">Transferase</keyword>
<evidence type="ECO:0000256" key="5">
    <source>
        <dbReference type="ARBA" id="ARBA00022737"/>
    </source>
</evidence>
<dbReference type="Gene3D" id="3.30.40.10">
    <property type="entry name" value="Zinc/RING finger domain, C3HC4 (zinc finger)"/>
    <property type="match status" value="1"/>
</dbReference>
<evidence type="ECO:0000256" key="9">
    <source>
        <dbReference type="PROSITE-ProRule" id="PRU00175"/>
    </source>
</evidence>
<feature type="domain" description="RING-type" evidence="11">
    <location>
        <begin position="349"/>
        <end position="395"/>
    </location>
</feature>
<dbReference type="InterPro" id="IPR001841">
    <property type="entry name" value="Znf_RING"/>
</dbReference>
<dbReference type="InterPro" id="IPR013083">
    <property type="entry name" value="Znf_RING/FYVE/PHD"/>
</dbReference>
<dbReference type="GO" id="GO:0061630">
    <property type="term" value="F:ubiquitin protein ligase activity"/>
    <property type="evidence" value="ECO:0007669"/>
    <property type="project" value="UniProtKB-EC"/>
</dbReference>
<accession>A0A8S4AGV0</accession>
<keyword evidence="4" id="KW-0479">Metal-binding</keyword>
<dbReference type="InterPro" id="IPR031127">
    <property type="entry name" value="E3_UB_ligase_RBR"/>
</dbReference>
<dbReference type="EC" id="2.3.2.31" evidence="2"/>
<dbReference type="SUPFAM" id="SSF57850">
    <property type="entry name" value="RING/U-box"/>
    <property type="match status" value="3"/>
</dbReference>
<reference evidence="14" key="1">
    <citation type="submission" date="2021-05" db="EMBL/GenBank/DDBJ databases">
        <authorList>
            <person name="Tigano A."/>
        </authorList>
    </citation>
    <scope>NUCLEOTIDE SEQUENCE</scope>
</reference>
<dbReference type="Pfam" id="PF05773">
    <property type="entry name" value="RWD"/>
    <property type="match status" value="1"/>
</dbReference>
<evidence type="ECO:0000256" key="1">
    <source>
        <dbReference type="ARBA" id="ARBA00001798"/>
    </source>
</evidence>
<name>A0A8S4AGV0_9TELE</name>
<feature type="domain" description="RING-type" evidence="13">
    <location>
        <begin position="345"/>
        <end position="578"/>
    </location>
</feature>
<dbReference type="GO" id="GO:0016567">
    <property type="term" value="P:protein ubiquitination"/>
    <property type="evidence" value="ECO:0007669"/>
    <property type="project" value="InterPro"/>
</dbReference>
<dbReference type="PROSITE" id="PS50908">
    <property type="entry name" value="RWD"/>
    <property type="match status" value="1"/>
</dbReference>
<organism evidence="14 15">
    <name type="scientific">Menidia menidia</name>
    <name type="common">Atlantic silverside</name>
    <dbReference type="NCBI Taxonomy" id="238744"/>
    <lineage>
        <taxon>Eukaryota</taxon>
        <taxon>Metazoa</taxon>
        <taxon>Chordata</taxon>
        <taxon>Craniata</taxon>
        <taxon>Vertebrata</taxon>
        <taxon>Euteleostomi</taxon>
        <taxon>Actinopterygii</taxon>
        <taxon>Neopterygii</taxon>
        <taxon>Teleostei</taxon>
        <taxon>Neoteleostei</taxon>
        <taxon>Acanthomorphata</taxon>
        <taxon>Ovalentaria</taxon>
        <taxon>Atherinomorphae</taxon>
        <taxon>Atheriniformes</taxon>
        <taxon>Atherinopsidae</taxon>
        <taxon>Menidiinae</taxon>
        <taxon>Menidia</taxon>
    </lineage>
</organism>
<feature type="non-terminal residue" evidence="14">
    <location>
        <position position="1"/>
    </location>
</feature>
<keyword evidence="6 9" id="KW-0863">Zinc-finger</keyword>
<evidence type="ECO:0000256" key="7">
    <source>
        <dbReference type="ARBA" id="ARBA00022786"/>
    </source>
</evidence>
<evidence type="ECO:0000313" key="15">
    <source>
        <dbReference type="Proteomes" id="UP000677803"/>
    </source>
</evidence>
<keyword evidence="5" id="KW-0677">Repeat</keyword>
<dbReference type="GO" id="GO:0008270">
    <property type="term" value="F:zinc ion binding"/>
    <property type="evidence" value="ECO:0007669"/>
    <property type="project" value="UniProtKB-KW"/>
</dbReference>
<dbReference type="CDD" id="cd16628">
    <property type="entry name" value="RING-HC_RBR_RNF14"/>
    <property type="match status" value="1"/>
</dbReference>
<dbReference type="SUPFAM" id="SSF54495">
    <property type="entry name" value="UBC-like"/>
    <property type="match status" value="1"/>
</dbReference>
<dbReference type="SMART" id="SM00647">
    <property type="entry name" value="IBR"/>
    <property type="match status" value="1"/>
</dbReference>
<evidence type="ECO:0000313" key="14">
    <source>
        <dbReference type="EMBL" id="CAG5863303.1"/>
    </source>
</evidence>
<dbReference type="Gene3D" id="2.20.25.20">
    <property type="match status" value="1"/>
</dbReference>
<dbReference type="FunFam" id="3.30.40.10:FF:000137">
    <property type="entry name" value="RanBP-type and C3HC4-type zinc finger-containing protein 1"/>
    <property type="match status" value="1"/>
</dbReference>
<evidence type="ECO:0000256" key="2">
    <source>
        <dbReference type="ARBA" id="ARBA00012251"/>
    </source>
</evidence>
<dbReference type="CDD" id="cd23820">
    <property type="entry name" value="RWD_RNF14"/>
    <property type="match status" value="1"/>
</dbReference>
<feature type="domain" description="RWD" evidence="12">
    <location>
        <begin position="10"/>
        <end position="130"/>
    </location>
</feature>
<evidence type="ECO:0000259" key="13">
    <source>
        <dbReference type="PROSITE" id="PS51873"/>
    </source>
</evidence>
<evidence type="ECO:0000256" key="6">
    <source>
        <dbReference type="ARBA" id="ARBA00022771"/>
    </source>
</evidence>
<dbReference type="OrthoDB" id="1431934at2759"/>